<sequence>MAEPSATSGVTEINQENRTLRDLVEIYRHLSGLALQDADIGTVAELIARRTAVTVAVISQKMGILAAASPGESYEHSVQYVHDHLIHPRLAHLLAMAGKTRRALRLPDPARNAAMIVAPILIGDTVPAYLVSLFVPPVEDVPEQSEDTHLLIAEHAATICGVILARERVITSAGSQVRDDLIEGLLSGSGRDHDEVVRWAHHLGFDSERNHRVLSVLIEAPPGGSERSKLVAEHAAAATARLFVAQSPDAITAVRAREVIVVLSEPATPGTGIRAEQLGALCVQRLGALFPDVGVSIGIGGGFREPAHIARSYEEARRTNEAIRRLGRRGAVVAFDSLGISHLLLQVPDPEALREFANDILGEVLRHEQEHQSKYVATLKCYFQENNSLRRAAERLHVHPNTITYRVRRVEEITGLDLENYRDRLAVQVALEILETLGEAEV</sequence>
<dbReference type="InterPro" id="IPR051448">
    <property type="entry name" value="CdaR-like_regulators"/>
</dbReference>
<dbReference type="Gene3D" id="1.10.10.2840">
    <property type="entry name" value="PucR C-terminal helix-turn-helix domain"/>
    <property type="match status" value="1"/>
</dbReference>
<dbReference type="OrthoDB" id="8026818at2"/>
<name>A0A5M3VTF4_9ACTN</name>
<evidence type="ECO:0000259" key="3">
    <source>
        <dbReference type="Pfam" id="PF17853"/>
    </source>
</evidence>
<gene>
    <name evidence="4" type="ORF">Acor_12330</name>
</gene>
<dbReference type="RefSeq" id="WP_155335586.1">
    <property type="nucleotide sequence ID" value="NZ_BAAABN010000093.1"/>
</dbReference>
<comment type="similarity">
    <text evidence="1">Belongs to the CdaR family.</text>
</comment>
<dbReference type="InterPro" id="IPR041522">
    <property type="entry name" value="CdaR_GGDEF"/>
</dbReference>
<dbReference type="AlphaFoldDB" id="A0A5M3VTF4"/>
<dbReference type="InterPro" id="IPR025736">
    <property type="entry name" value="PucR_C-HTH_dom"/>
</dbReference>
<feature type="domain" description="CdaR GGDEF-like" evidence="3">
    <location>
        <begin position="190"/>
        <end position="319"/>
    </location>
</feature>
<dbReference type="Pfam" id="PF17853">
    <property type="entry name" value="GGDEF_2"/>
    <property type="match status" value="1"/>
</dbReference>
<reference evidence="4 5" key="1">
    <citation type="submission" date="2019-10" db="EMBL/GenBank/DDBJ databases">
        <title>Whole genome shotgun sequence of Acrocarpospora corrugata NBRC 13972.</title>
        <authorList>
            <person name="Ichikawa N."/>
            <person name="Kimura A."/>
            <person name="Kitahashi Y."/>
            <person name="Komaki H."/>
            <person name="Oguchi A."/>
        </authorList>
    </citation>
    <scope>NUCLEOTIDE SEQUENCE [LARGE SCALE GENOMIC DNA]</scope>
    <source>
        <strain evidence="4 5">NBRC 13972</strain>
    </source>
</reference>
<comment type="caution">
    <text evidence="4">The sequence shown here is derived from an EMBL/GenBank/DDBJ whole genome shotgun (WGS) entry which is preliminary data.</text>
</comment>
<dbReference type="Pfam" id="PF13556">
    <property type="entry name" value="HTH_30"/>
    <property type="match status" value="1"/>
</dbReference>
<dbReference type="Proteomes" id="UP000334990">
    <property type="component" value="Unassembled WGS sequence"/>
</dbReference>
<evidence type="ECO:0000259" key="2">
    <source>
        <dbReference type="Pfam" id="PF13556"/>
    </source>
</evidence>
<keyword evidence="5" id="KW-1185">Reference proteome</keyword>
<proteinExistence type="inferred from homology"/>
<dbReference type="EMBL" id="BLAD01000039">
    <property type="protein sequence ID" value="GER99169.1"/>
    <property type="molecule type" value="Genomic_DNA"/>
</dbReference>
<feature type="domain" description="PucR C-terminal helix-turn-helix" evidence="2">
    <location>
        <begin position="376"/>
        <end position="433"/>
    </location>
</feature>
<evidence type="ECO:0000313" key="5">
    <source>
        <dbReference type="Proteomes" id="UP000334990"/>
    </source>
</evidence>
<dbReference type="PANTHER" id="PTHR33744:SF1">
    <property type="entry name" value="DNA-BINDING TRANSCRIPTIONAL ACTIVATOR ADER"/>
    <property type="match status" value="1"/>
</dbReference>
<protein>
    <submittedName>
        <fullName evidence="4">CdaR family transcriptional regulator</fullName>
    </submittedName>
</protein>
<dbReference type="PANTHER" id="PTHR33744">
    <property type="entry name" value="CARBOHYDRATE DIACID REGULATOR"/>
    <property type="match status" value="1"/>
</dbReference>
<dbReference type="InterPro" id="IPR042070">
    <property type="entry name" value="PucR_C-HTH_sf"/>
</dbReference>
<organism evidence="4 5">
    <name type="scientific">Acrocarpospora corrugata</name>
    <dbReference type="NCBI Taxonomy" id="35763"/>
    <lineage>
        <taxon>Bacteria</taxon>
        <taxon>Bacillati</taxon>
        <taxon>Actinomycetota</taxon>
        <taxon>Actinomycetes</taxon>
        <taxon>Streptosporangiales</taxon>
        <taxon>Streptosporangiaceae</taxon>
        <taxon>Acrocarpospora</taxon>
    </lineage>
</organism>
<accession>A0A5M3VTF4</accession>
<evidence type="ECO:0000256" key="1">
    <source>
        <dbReference type="ARBA" id="ARBA00006754"/>
    </source>
</evidence>
<evidence type="ECO:0000313" key="4">
    <source>
        <dbReference type="EMBL" id="GER99169.1"/>
    </source>
</evidence>